<proteinExistence type="predicted"/>
<organism evidence="2 3">
    <name type="scientific">Podospora appendiculata</name>
    <dbReference type="NCBI Taxonomy" id="314037"/>
    <lineage>
        <taxon>Eukaryota</taxon>
        <taxon>Fungi</taxon>
        <taxon>Dikarya</taxon>
        <taxon>Ascomycota</taxon>
        <taxon>Pezizomycotina</taxon>
        <taxon>Sordariomycetes</taxon>
        <taxon>Sordariomycetidae</taxon>
        <taxon>Sordariales</taxon>
        <taxon>Podosporaceae</taxon>
        <taxon>Podospora</taxon>
    </lineage>
</organism>
<dbReference type="Proteomes" id="UP001270362">
    <property type="component" value="Unassembled WGS sequence"/>
</dbReference>
<gene>
    <name evidence="2" type="ORF">B0T22DRAFT_385300</name>
</gene>
<keyword evidence="3" id="KW-1185">Reference proteome</keyword>
<feature type="region of interest" description="Disordered" evidence="1">
    <location>
        <begin position="1"/>
        <end position="36"/>
    </location>
</feature>
<evidence type="ECO:0000313" key="3">
    <source>
        <dbReference type="Proteomes" id="UP001270362"/>
    </source>
</evidence>
<evidence type="ECO:0000256" key="1">
    <source>
        <dbReference type="SAM" id="MobiDB-lite"/>
    </source>
</evidence>
<sequence length="183" mass="20519">EPVRLPSTPTLPERPKARPRKQGTDHRHSLYSQGTKAVNRRLCRQTESKMVLTVGRRGYCSSTRVGSVAPLGNTKGDNYYRNDSPGGKLGVGLLKYCRHEEKRKRKRNGRGPAENIYRWVRSVRAAKLLGGPGWQKSFSVGFGRRFHCQIGPGAAIFVLPGKTAKISRDLCPLQCSLHEHRPF</sequence>
<reference evidence="2" key="1">
    <citation type="journal article" date="2023" name="Mol. Phylogenet. Evol.">
        <title>Genome-scale phylogeny and comparative genomics of the fungal order Sordariales.</title>
        <authorList>
            <person name="Hensen N."/>
            <person name="Bonometti L."/>
            <person name="Westerberg I."/>
            <person name="Brannstrom I.O."/>
            <person name="Guillou S."/>
            <person name="Cros-Aarteil S."/>
            <person name="Calhoun S."/>
            <person name="Haridas S."/>
            <person name="Kuo A."/>
            <person name="Mondo S."/>
            <person name="Pangilinan J."/>
            <person name="Riley R."/>
            <person name="LaButti K."/>
            <person name="Andreopoulos B."/>
            <person name="Lipzen A."/>
            <person name="Chen C."/>
            <person name="Yan M."/>
            <person name="Daum C."/>
            <person name="Ng V."/>
            <person name="Clum A."/>
            <person name="Steindorff A."/>
            <person name="Ohm R.A."/>
            <person name="Martin F."/>
            <person name="Silar P."/>
            <person name="Natvig D.O."/>
            <person name="Lalanne C."/>
            <person name="Gautier V."/>
            <person name="Ament-Velasquez S.L."/>
            <person name="Kruys A."/>
            <person name="Hutchinson M.I."/>
            <person name="Powell A.J."/>
            <person name="Barry K."/>
            <person name="Miller A.N."/>
            <person name="Grigoriev I.V."/>
            <person name="Debuchy R."/>
            <person name="Gladieux P."/>
            <person name="Hiltunen Thoren M."/>
            <person name="Johannesson H."/>
        </authorList>
    </citation>
    <scope>NUCLEOTIDE SEQUENCE</scope>
    <source>
        <strain evidence="2">CBS 314.62</strain>
    </source>
</reference>
<reference evidence="2" key="2">
    <citation type="submission" date="2023-06" db="EMBL/GenBank/DDBJ databases">
        <authorList>
            <consortium name="Lawrence Berkeley National Laboratory"/>
            <person name="Haridas S."/>
            <person name="Hensen N."/>
            <person name="Bonometti L."/>
            <person name="Westerberg I."/>
            <person name="Brannstrom I.O."/>
            <person name="Guillou S."/>
            <person name="Cros-Aarteil S."/>
            <person name="Calhoun S."/>
            <person name="Kuo A."/>
            <person name="Mondo S."/>
            <person name="Pangilinan J."/>
            <person name="Riley R."/>
            <person name="Labutti K."/>
            <person name="Andreopoulos B."/>
            <person name="Lipzen A."/>
            <person name="Chen C."/>
            <person name="Yanf M."/>
            <person name="Daum C."/>
            <person name="Ng V."/>
            <person name="Clum A."/>
            <person name="Steindorff A."/>
            <person name="Ohm R."/>
            <person name="Martin F."/>
            <person name="Silar P."/>
            <person name="Natvig D."/>
            <person name="Lalanne C."/>
            <person name="Gautier V."/>
            <person name="Ament-Velasquez S.L."/>
            <person name="Kruys A."/>
            <person name="Hutchinson M.I."/>
            <person name="Powell A.J."/>
            <person name="Barry K."/>
            <person name="Miller A.N."/>
            <person name="Grigoriev I.V."/>
            <person name="Debuchy R."/>
            <person name="Gladieux P."/>
            <person name="Thoren M.H."/>
            <person name="Johannesson H."/>
        </authorList>
    </citation>
    <scope>NUCLEOTIDE SEQUENCE</scope>
    <source>
        <strain evidence="2">CBS 314.62</strain>
    </source>
</reference>
<feature type="non-terminal residue" evidence="2">
    <location>
        <position position="1"/>
    </location>
</feature>
<accession>A0AAE0X3P4</accession>
<comment type="caution">
    <text evidence="2">The sequence shown here is derived from an EMBL/GenBank/DDBJ whole genome shotgun (WGS) entry which is preliminary data.</text>
</comment>
<protein>
    <submittedName>
        <fullName evidence="2">Uncharacterized protein</fullName>
    </submittedName>
</protein>
<dbReference type="EMBL" id="JAULSO010000004">
    <property type="protein sequence ID" value="KAK3684065.1"/>
    <property type="molecule type" value="Genomic_DNA"/>
</dbReference>
<name>A0AAE0X3P4_9PEZI</name>
<evidence type="ECO:0000313" key="2">
    <source>
        <dbReference type="EMBL" id="KAK3684065.1"/>
    </source>
</evidence>
<dbReference type="AlphaFoldDB" id="A0AAE0X3P4"/>